<dbReference type="EMBL" id="QRDL01000008">
    <property type="protein sequence ID" value="RED00449.1"/>
    <property type="molecule type" value="Genomic_DNA"/>
</dbReference>
<dbReference type="Gene3D" id="3.30.300.30">
    <property type="match status" value="1"/>
</dbReference>
<dbReference type="InterPro" id="IPR025110">
    <property type="entry name" value="AMP-bd_C"/>
</dbReference>
<dbReference type="Proteomes" id="UP000256988">
    <property type="component" value="Unassembled WGS sequence"/>
</dbReference>
<reference evidence="3 4" key="1">
    <citation type="submission" date="2018-07" db="EMBL/GenBank/DDBJ databases">
        <title>Genome sequencing of rice bacterial endophytes.</title>
        <authorList>
            <person name="Venturi V."/>
        </authorList>
    </citation>
    <scope>NUCLEOTIDE SEQUENCE [LARGE SCALE GENOMIC DNA]</scope>
    <source>
        <strain evidence="3 4">AG1002</strain>
    </source>
</reference>
<sequence>MSLFHDVIYKNAKRFPEKTALIIDRKAISYRELRTLANRTATTLMRLGVKSGDSVGLYASISIELVACFLALLQIGAITAATHHTLSREKLIQQLKDAKARILITDSTTNLEPLAFEAGLDLTFLLKPYQSRSELIVNLQAALDEQVGINDHECARDRITDDRPTSIFYTTGSTFNPKGVLVNHQIMLAASEAVTRYLEIQPSDRVFSYSTLASDYGVYNILMPLYVGATSIIESQAPTTADDVLQVVESYHVTAMHVFPPVFFLIAGADSHWRSRVNHLRYISSSGQALYPKHIRKIRALFPELKIFSNYGLTECKRVSFLDPAEIDARPDSVGKPLEEVAAFLVDDHDDLISEAGVVGELLVGSEYLMLGYWERPDDNRKSILDNTFGQRRLYRTGDLFRRDAEGFLYYVARKDDVFTRNVWNVNPREIEQCLISHPAVSEAVVKPIADESAGHVPKAFVVLEKNSGYLTGQDLIEYCKRHIDWHMVPTECVLVSSLPRSDSGKSTTKGLA</sequence>
<name>A0A3D9EBC0_ECTOL</name>
<dbReference type="InterPro" id="IPR045851">
    <property type="entry name" value="AMP-bd_C_sf"/>
</dbReference>
<dbReference type="GO" id="GO:0016877">
    <property type="term" value="F:ligase activity, forming carbon-sulfur bonds"/>
    <property type="evidence" value="ECO:0007669"/>
    <property type="project" value="UniProtKB-ARBA"/>
</dbReference>
<dbReference type="Gene3D" id="3.40.50.12780">
    <property type="entry name" value="N-terminal domain of ligase-like"/>
    <property type="match status" value="1"/>
</dbReference>
<proteinExistence type="predicted"/>
<dbReference type="InterPro" id="IPR000873">
    <property type="entry name" value="AMP-dep_synth/lig_dom"/>
</dbReference>
<dbReference type="Pfam" id="PF00501">
    <property type="entry name" value="AMP-binding"/>
    <property type="match status" value="1"/>
</dbReference>
<protein>
    <submittedName>
        <fullName evidence="3">Acyl-CoA synthetase (AMP-forming)/AMP-acid ligase II</fullName>
    </submittedName>
</protein>
<dbReference type="InterPro" id="IPR042099">
    <property type="entry name" value="ANL_N_sf"/>
</dbReference>
<accession>A0A3D9EBC0</accession>
<dbReference type="Pfam" id="PF13193">
    <property type="entry name" value="AMP-binding_C"/>
    <property type="match status" value="1"/>
</dbReference>
<evidence type="ECO:0000313" key="4">
    <source>
        <dbReference type="Proteomes" id="UP000256988"/>
    </source>
</evidence>
<evidence type="ECO:0000259" key="1">
    <source>
        <dbReference type="Pfam" id="PF00501"/>
    </source>
</evidence>
<dbReference type="SUPFAM" id="SSF56801">
    <property type="entry name" value="Acetyl-CoA synthetase-like"/>
    <property type="match status" value="1"/>
</dbReference>
<dbReference type="RefSeq" id="WP_115947006.1">
    <property type="nucleotide sequence ID" value="NZ_QRDL01000008.1"/>
</dbReference>
<organism evidence="3 4">
    <name type="scientific">Ectopseudomonas oleovorans</name>
    <name type="common">Pseudomonas oleovorans</name>
    <dbReference type="NCBI Taxonomy" id="301"/>
    <lineage>
        <taxon>Bacteria</taxon>
        <taxon>Pseudomonadati</taxon>
        <taxon>Pseudomonadota</taxon>
        <taxon>Gammaproteobacteria</taxon>
        <taxon>Pseudomonadales</taxon>
        <taxon>Pseudomonadaceae</taxon>
        <taxon>Ectopseudomonas</taxon>
    </lineage>
</organism>
<feature type="domain" description="AMP-dependent synthetase/ligase" evidence="1">
    <location>
        <begin position="10"/>
        <end position="374"/>
    </location>
</feature>
<evidence type="ECO:0000259" key="2">
    <source>
        <dbReference type="Pfam" id="PF13193"/>
    </source>
</evidence>
<feature type="domain" description="AMP-binding enzyme C-terminal" evidence="2">
    <location>
        <begin position="430"/>
        <end position="506"/>
    </location>
</feature>
<dbReference type="PANTHER" id="PTHR43767:SF10">
    <property type="entry name" value="SURFACTIN SYNTHASE SUBUNIT 1"/>
    <property type="match status" value="1"/>
</dbReference>
<keyword evidence="3" id="KW-0436">Ligase</keyword>
<evidence type="ECO:0000313" key="3">
    <source>
        <dbReference type="EMBL" id="RED00449.1"/>
    </source>
</evidence>
<comment type="caution">
    <text evidence="3">The sequence shown here is derived from an EMBL/GenBank/DDBJ whole genome shotgun (WGS) entry which is preliminary data.</text>
</comment>
<gene>
    <name evidence="3" type="ORF">DFO60_4605</name>
</gene>
<dbReference type="PANTHER" id="PTHR43767">
    <property type="entry name" value="LONG-CHAIN-FATTY-ACID--COA LIGASE"/>
    <property type="match status" value="1"/>
</dbReference>
<dbReference type="InterPro" id="IPR050237">
    <property type="entry name" value="ATP-dep_AMP-bd_enzyme"/>
</dbReference>
<dbReference type="AlphaFoldDB" id="A0A3D9EBC0"/>